<dbReference type="Pfam" id="PF00877">
    <property type="entry name" value="NLPC_P60"/>
    <property type="match status" value="1"/>
</dbReference>
<dbReference type="InterPro" id="IPR036365">
    <property type="entry name" value="PGBD-like_sf"/>
</dbReference>
<feature type="region of interest" description="Disordered" evidence="5">
    <location>
        <begin position="145"/>
        <end position="176"/>
    </location>
</feature>
<dbReference type="Gene3D" id="1.10.101.10">
    <property type="entry name" value="PGBD-like superfamily/PGBD"/>
    <property type="match status" value="1"/>
</dbReference>
<evidence type="ECO:0000259" key="6">
    <source>
        <dbReference type="PROSITE" id="PS51935"/>
    </source>
</evidence>
<protein>
    <recommendedName>
        <fullName evidence="6">NlpC/P60 domain-containing protein</fullName>
    </recommendedName>
</protein>
<comment type="caution">
    <text evidence="7">The sequence shown here is derived from an EMBL/GenBank/DDBJ whole genome shotgun (WGS) entry which is preliminary data.</text>
</comment>
<keyword evidence="3" id="KW-0378">Hydrolase</keyword>
<keyword evidence="2" id="KW-0645">Protease</keyword>
<dbReference type="GO" id="GO:0006508">
    <property type="term" value="P:proteolysis"/>
    <property type="evidence" value="ECO:0007669"/>
    <property type="project" value="UniProtKB-KW"/>
</dbReference>
<reference evidence="7 8" key="1">
    <citation type="submission" date="2016-10" db="EMBL/GenBank/DDBJ databases">
        <title>Draft genome sequences of four alkaliphilic bacteria belonging to the Anaerobacillus genus.</title>
        <authorList>
            <person name="Bassil N.M."/>
            <person name="Lloyd J.R."/>
        </authorList>
    </citation>
    <scope>NUCLEOTIDE SEQUENCE [LARGE SCALE GENOMIC DNA]</scope>
    <source>
        <strain evidence="7 8">DSM 18345</strain>
    </source>
</reference>
<evidence type="ECO:0000313" key="7">
    <source>
        <dbReference type="EMBL" id="OIJ11178.1"/>
    </source>
</evidence>
<dbReference type="InterPro" id="IPR002477">
    <property type="entry name" value="Peptidoglycan-bd-like"/>
</dbReference>
<comment type="similarity">
    <text evidence="1">Belongs to the peptidase C40 family.</text>
</comment>
<dbReference type="OrthoDB" id="9813368at2"/>
<dbReference type="SUPFAM" id="SSF47090">
    <property type="entry name" value="PGBD-like"/>
    <property type="match status" value="1"/>
</dbReference>
<dbReference type="GO" id="GO:0008234">
    <property type="term" value="F:cysteine-type peptidase activity"/>
    <property type="evidence" value="ECO:0007669"/>
    <property type="project" value="UniProtKB-KW"/>
</dbReference>
<dbReference type="Proteomes" id="UP000179524">
    <property type="component" value="Unassembled WGS sequence"/>
</dbReference>
<dbReference type="InterPro" id="IPR051202">
    <property type="entry name" value="Peptidase_C40"/>
</dbReference>
<evidence type="ECO:0000313" key="8">
    <source>
        <dbReference type="Proteomes" id="UP000179524"/>
    </source>
</evidence>
<dbReference type="PROSITE" id="PS51935">
    <property type="entry name" value="NLPC_P60"/>
    <property type="match status" value="1"/>
</dbReference>
<keyword evidence="4" id="KW-0788">Thiol protease</keyword>
<name>A0A1S2LF92_9BACI</name>
<feature type="domain" description="NlpC/P60" evidence="6">
    <location>
        <begin position="179"/>
        <end position="262"/>
    </location>
</feature>
<sequence length="262" mass="28972">MKNYQKENGLVIDGIIGKETYKHLKGVTLNINIEPSVNYINTTVYSALEDTNEVPTPTIVTTIEKAEKNDINKVDFLQNGDKGQAVKDLQRLLKNKGFYHSNIDGAFGPITEAAVREYQMHTQLLVDGIAGPSTITHLTNVPISQIPSRSSVGPRKTENNSNNNSNNTSTIEQPLEQSVSSSNSIINIAKTFIGTRYLWGGTTPNAFDCSGFLKYVYKKHGINLPRTVAEIWSYGQNIQTLQTGDLIFFETYKKGPSHAGMN</sequence>
<dbReference type="PANTHER" id="PTHR47053">
    <property type="entry name" value="MUREIN DD-ENDOPEPTIDASE MEPH-RELATED"/>
    <property type="match status" value="1"/>
</dbReference>
<accession>A0A1S2LF92</accession>
<dbReference type="Pfam" id="PF01471">
    <property type="entry name" value="PG_binding_1"/>
    <property type="match status" value="1"/>
</dbReference>
<feature type="compositionally biased region" description="Low complexity" evidence="5">
    <location>
        <begin position="159"/>
        <end position="170"/>
    </location>
</feature>
<evidence type="ECO:0000256" key="5">
    <source>
        <dbReference type="SAM" id="MobiDB-lite"/>
    </source>
</evidence>
<dbReference type="SUPFAM" id="SSF54001">
    <property type="entry name" value="Cysteine proteinases"/>
    <property type="match status" value="1"/>
</dbReference>
<dbReference type="EMBL" id="MLQR01000043">
    <property type="protein sequence ID" value="OIJ11178.1"/>
    <property type="molecule type" value="Genomic_DNA"/>
</dbReference>
<evidence type="ECO:0000256" key="3">
    <source>
        <dbReference type="ARBA" id="ARBA00022801"/>
    </source>
</evidence>
<evidence type="ECO:0000256" key="1">
    <source>
        <dbReference type="ARBA" id="ARBA00007074"/>
    </source>
</evidence>
<dbReference type="InterPro" id="IPR000064">
    <property type="entry name" value="NLP_P60_dom"/>
</dbReference>
<dbReference type="InterPro" id="IPR038765">
    <property type="entry name" value="Papain-like_cys_pep_sf"/>
</dbReference>
<dbReference type="RefSeq" id="WP_071310642.1">
    <property type="nucleotide sequence ID" value="NZ_MLQR01000043.1"/>
</dbReference>
<organism evidence="7 8">
    <name type="scientific">Anaerobacillus alkalilacustris</name>
    <dbReference type="NCBI Taxonomy" id="393763"/>
    <lineage>
        <taxon>Bacteria</taxon>
        <taxon>Bacillati</taxon>
        <taxon>Bacillota</taxon>
        <taxon>Bacilli</taxon>
        <taxon>Bacillales</taxon>
        <taxon>Bacillaceae</taxon>
        <taxon>Anaerobacillus</taxon>
    </lineage>
</organism>
<dbReference type="Gene3D" id="3.90.1720.10">
    <property type="entry name" value="endopeptidase domain like (from Nostoc punctiforme)"/>
    <property type="match status" value="1"/>
</dbReference>
<dbReference type="AlphaFoldDB" id="A0A1S2LF92"/>
<keyword evidence="8" id="KW-1185">Reference proteome</keyword>
<proteinExistence type="inferred from homology"/>
<evidence type="ECO:0000256" key="2">
    <source>
        <dbReference type="ARBA" id="ARBA00022670"/>
    </source>
</evidence>
<dbReference type="InterPro" id="IPR036366">
    <property type="entry name" value="PGBDSf"/>
</dbReference>
<evidence type="ECO:0000256" key="4">
    <source>
        <dbReference type="ARBA" id="ARBA00022807"/>
    </source>
</evidence>
<gene>
    <name evidence="7" type="ORF">BKP37_16100</name>
</gene>
<dbReference type="PANTHER" id="PTHR47053:SF1">
    <property type="entry name" value="MUREIN DD-ENDOPEPTIDASE MEPH-RELATED"/>
    <property type="match status" value="1"/>
</dbReference>